<protein>
    <recommendedName>
        <fullName evidence="3">Outer membrane protein beta-barrel domain-containing protein</fullName>
    </recommendedName>
</protein>
<dbReference type="EMBL" id="JBHMEW010000008">
    <property type="protein sequence ID" value="MFB9210483.1"/>
    <property type="molecule type" value="Genomic_DNA"/>
</dbReference>
<comment type="caution">
    <text evidence="1">The sequence shown here is derived from an EMBL/GenBank/DDBJ whole genome shotgun (WGS) entry which is preliminary data.</text>
</comment>
<proteinExistence type="predicted"/>
<gene>
    <name evidence="1" type="ORF">ACFFUR_01575</name>
</gene>
<evidence type="ECO:0008006" key="3">
    <source>
        <dbReference type="Google" id="ProtNLM"/>
    </source>
</evidence>
<accession>A0ABV5J2F6</accession>
<evidence type="ECO:0000313" key="2">
    <source>
        <dbReference type="Proteomes" id="UP001589654"/>
    </source>
</evidence>
<keyword evidence="2" id="KW-1185">Reference proteome</keyword>
<evidence type="ECO:0000313" key="1">
    <source>
        <dbReference type="EMBL" id="MFB9210483.1"/>
    </source>
</evidence>
<dbReference type="Proteomes" id="UP001589654">
    <property type="component" value="Unassembled WGS sequence"/>
</dbReference>
<sequence length="192" mass="22219">MWWWKNKNIITKIFLLFFTLGLISYQGFSQRAYFPEEGVKTPLNERLYFGGNFGLQFGSITYIEASPLVGLMMTERYSVGLGATYRYLNYKDIPNAKSSIYGGKVFNRYNLLDNLFAHAELETLNVELVREDPPGEFVFYREWVPGLFLGGGYFMPFGNRGGLNFSILYNVLYDNQKSPYNEPYVIRAGFVF</sequence>
<dbReference type="RefSeq" id="WP_290246738.1">
    <property type="nucleotide sequence ID" value="NZ_JAUFQT010000001.1"/>
</dbReference>
<name>A0ABV5J2F6_9BACT</name>
<reference evidence="1 2" key="1">
    <citation type="submission" date="2024-09" db="EMBL/GenBank/DDBJ databases">
        <authorList>
            <person name="Sun Q."/>
            <person name="Mori K."/>
        </authorList>
    </citation>
    <scope>NUCLEOTIDE SEQUENCE [LARGE SCALE GENOMIC DNA]</scope>
    <source>
        <strain evidence="1 2">CECT 7682</strain>
    </source>
</reference>
<organism evidence="1 2">
    <name type="scientific">Echinicola jeungdonensis</name>
    <dbReference type="NCBI Taxonomy" id="709343"/>
    <lineage>
        <taxon>Bacteria</taxon>
        <taxon>Pseudomonadati</taxon>
        <taxon>Bacteroidota</taxon>
        <taxon>Cytophagia</taxon>
        <taxon>Cytophagales</taxon>
        <taxon>Cyclobacteriaceae</taxon>
        <taxon>Echinicola</taxon>
    </lineage>
</organism>